<accession>A0A219YC38</accession>
<reference evidence="1 2" key="1">
    <citation type="journal article" date="2017" name="Sci. Rep.">
        <title>Characterization and diversity of phages infecting Aeromonas salmonicida subsp. salmonicida.</title>
        <authorList>
            <person name="Vincent A.T."/>
            <person name="Paquet V.E."/>
            <person name="Bernatchez A."/>
            <person name="Tremblay D.M."/>
            <person name="Moineau S."/>
            <person name="Charette S.J."/>
        </authorList>
    </citation>
    <scope>NUCLEOTIDE SEQUENCE [LARGE SCALE GENOMIC DNA]</scope>
</reference>
<dbReference type="Proteomes" id="UP000225215">
    <property type="component" value="Segment"/>
</dbReference>
<protein>
    <submittedName>
        <fullName evidence="1">Tail completion protein</fullName>
    </submittedName>
</protein>
<dbReference type="EMBL" id="KY290955">
    <property type="protein sequence ID" value="APU01507.1"/>
    <property type="molecule type" value="Genomic_DNA"/>
</dbReference>
<name>A0A219YC38_9CAUD</name>
<proteinExistence type="predicted"/>
<evidence type="ECO:0000313" key="1">
    <source>
        <dbReference type="EMBL" id="APU01507.1"/>
    </source>
</evidence>
<evidence type="ECO:0000313" key="2">
    <source>
        <dbReference type="Proteomes" id="UP000225215"/>
    </source>
</evidence>
<sequence>MITNQSHITNMRLEIPDANATIHFVSAAQSVTLPSIEMELSRVSTNQMSMGMLPGSKINYEPVRIRFLLDEEFEAYKEIYQWIISTTDSRSFNSTAHLPGMRPLSMSVHILDNHKRKILMTLKLNNPFPFSIDEIEMGYTEEGNQALFGMVSFGYSSFSLLSGDGDRGVEILPKQDSVGTPNFHPFSGK</sequence>
<organism evidence="1 2">
    <name type="scientific">Aeromonas phage 65.2</name>
    <dbReference type="NCBI Taxonomy" id="1932896"/>
    <lineage>
        <taxon>Viruses</taxon>
        <taxon>Duplodnaviria</taxon>
        <taxon>Heunggongvirae</taxon>
        <taxon>Uroviricota</taxon>
        <taxon>Caudoviricetes</taxon>
        <taxon>Pantevenvirales</taxon>
        <taxon>Straboviridae</taxon>
        <taxon>Emmerichvirinae</taxon>
        <taxon>Ishigurovirus</taxon>
        <taxon>Ishigurovirus osborne</taxon>
    </lineage>
</organism>